<sequence>MFHPHLRYPFLVAVDVMEENALNEKSCVQVLHILISKADTEIYELEQDLVSLQSELAWGEDEEWSEFCHNALTEKINCLDISIRGLRNTNENDVEVQLLMHREPAEGVHEIVKALLRNYFQKKDEQPAEIAIKNSSKNVLPHAIGHSNKKEMLSDSNLKITSEKVEEHNSAPTADDIILDSSSKLDEKRTDHGEMVKPAEIAIINSSKNVLPHLIGHSNKKETLSDSNLKITSEEVVEHNSTPTADDIILGSSSKPDEKRTDHGEKVKVLPPLSSAPSLPVPMSSLSLFDTPSLSLFDVNGQPAEIEIINSSKKVLPHPIGHSNKMETLSNSNFKIKSEVVEEYNSTPTADDIILGSSSKPDEKRTDHGEKVKPAEIAIKNSNKNVLPHAIGHPNEKKTLSDSNLKIKSEEVEEHNSTPTADDIILGSSSKPDEKRTDHSEMVKPTEIAIKNSSKIVLPHPIGHSNKKEMLSNSNLKIKSEEVEEHNSTPTADDIILSSSCKPDKKKTDHGEKVKPAISIGKDSSTGAVRDVAGCSLGKSDMNVKGNEEVREYDSTAANKNRISNSSSSPEGKGTVLKTDKPANAIVKGGSAEASRHAAGFNRRENGSDTKLGAFRQAESGNSDLEVKLSDFAVKIARQGCIKGSKIAPTDKIDSADSSAKTECKREIPPQRVKVRVTGHFSLTSTLEMPNQRKQEATELQQMEERKSQAEEVKRAEVASNGKKPILNSSLKPRKLKEKRKIESDTPRIEEPAFSSIEVVSDSYISKTKTKRKSGVSTDILILNQSPNGKVMKGLVQATQCEVKEPSVGPDDSNTRLSSIEIVSDSSSKSKTKRKSRVSSDIVILNQSLNGKVMKGIVQPGQCEVKEPNVSPDDSKISKSQKKRKRTSNSPITAKIEDSTVHKDHPNLTENATDDVSKENLQIVKFSSGDSQTEALAPEVLYLKKKKLIDLKAIAKEHELTNYSKLKKEVLIGRILDRMGCC</sequence>
<organism evidence="3">
    <name type="scientific">Fagus sylvatica</name>
    <name type="common">Beechnut</name>
    <dbReference type="NCBI Taxonomy" id="28930"/>
    <lineage>
        <taxon>Eukaryota</taxon>
        <taxon>Viridiplantae</taxon>
        <taxon>Streptophyta</taxon>
        <taxon>Embryophyta</taxon>
        <taxon>Tracheophyta</taxon>
        <taxon>Spermatophyta</taxon>
        <taxon>Magnoliopsida</taxon>
        <taxon>eudicotyledons</taxon>
        <taxon>Gunneridae</taxon>
        <taxon>Pentapetalae</taxon>
        <taxon>rosids</taxon>
        <taxon>fabids</taxon>
        <taxon>Fagales</taxon>
        <taxon>Fagaceae</taxon>
        <taxon>Fagus</taxon>
    </lineage>
</organism>
<feature type="region of interest" description="Disordered" evidence="1">
    <location>
        <begin position="483"/>
        <end position="513"/>
    </location>
</feature>
<feature type="region of interest" description="Disordered" evidence="1">
    <location>
        <begin position="410"/>
        <end position="441"/>
    </location>
</feature>
<feature type="compositionally biased region" description="Basic and acidic residues" evidence="1">
    <location>
        <begin position="360"/>
        <end position="370"/>
    </location>
</feature>
<feature type="compositionally biased region" description="Basic and acidic residues" evidence="1">
    <location>
        <begin position="255"/>
        <end position="264"/>
    </location>
</feature>
<evidence type="ECO:0000313" key="3">
    <source>
        <dbReference type="EMBL" id="SPC81728.1"/>
    </source>
</evidence>
<feature type="compositionally biased region" description="Polar residues" evidence="1">
    <location>
        <begin position="557"/>
        <end position="570"/>
    </location>
</feature>
<evidence type="ECO:0000256" key="1">
    <source>
        <dbReference type="SAM" id="MobiDB-lite"/>
    </source>
</evidence>
<reference evidence="3" key="1">
    <citation type="submission" date="2018-02" db="EMBL/GenBank/DDBJ databases">
        <authorList>
            <person name="Cohen D.B."/>
            <person name="Kent A.D."/>
        </authorList>
    </citation>
    <scope>NUCLEOTIDE SEQUENCE</scope>
</reference>
<feature type="compositionally biased region" description="Basic and acidic residues" evidence="1">
    <location>
        <begin position="698"/>
        <end position="717"/>
    </location>
</feature>
<feature type="region of interest" description="Disordered" evidence="1">
    <location>
        <begin position="861"/>
        <end position="913"/>
    </location>
</feature>
<feature type="region of interest" description="Disordered" evidence="1">
    <location>
        <begin position="351"/>
        <end position="370"/>
    </location>
</feature>
<dbReference type="Pfam" id="PF07498">
    <property type="entry name" value="Rho_N"/>
    <property type="match status" value="1"/>
</dbReference>
<feature type="compositionally biased region" description="Basic and acidic residues" evidence="1">
    <location>
        <begin position="895"/>
        <end position="907"/>
    </location>
</feature>
<feature type="region of interest" description="Disordered" evidence="1">
    <location>
        <begin position="804"/>
        <end position="839"/>
    </location>
</feature>
<feature type="domain" description="Rho termination factor-like N-terminal" evidence="2">
    <location>
        <begin position="943"/>
        <end position="977"/>
    </location>
</feature>
<feature type="region of interest" description="Disordered" evidence="1">
    <location>
        <begin position="698"/>
        <end position="744"/>
    </location>
</feature>
<dbReference type="InterPro" id="IPR011112">
    <property type="entry name" value="Rho-like_N"/>
</dbReference>
<feature type="compositionally biased region" description="Basic and acidic residues" evidence="1">
    <location>
        <begin position="502"/>
        <end position="513"/>
    </location>
</feature>
<gene>
    <name evidence="3" type="ORF">FSB_LOCUS9610</name>
</gene>
<dbReference type="EMBL" id="OIVN01000534">
    <property type="protein sequence ID" value="SPC81728.1"/>
    <property type="molecule type" value="Genomic_DNA"/>
</dbReference>
<dbReference type="GO" id="GO:0006353">
    <property type="term" value="P:DNA-templated transcription termination"/>
    <property type="evidence" value="ECO:0007669"/>
    <property type="project" value="InterPro"/>
</dbReference>
<evidence type="ECO:0000259" key="2">
    <source>
        <dbReference type="Pfam" id="PF07498"/>
    </source>
</evidence>
<proteinExistence type="predicted"/>
<protein>
    <recommendedName>
        <fullName evidence="2">Rho termination factor-like N-terminal domain-containing protein</fullName>
    </recommendedName>
</protein>
<accession>A0A2N9F3M9</accession>
<name>A0A2N9F3M9_FAGSY</name>
<feature type="compositionally biased region" description="Basic and acidic residues" evidence="1">
    <location>
        <begin position="431"/>
        <end position="441"/>
    </location>
</feature>
<dbReference type="AlphaFoldDB" id="A0A2N9F3M9"/>
<feature type="region of interest" description="Disordered" evidence="1">
    <location>
        <begin position="557"/>
        <end position="577"/>
    </location>
</feature>
<feature type="compositionally biased region" description="Low complexity" evidence="1">
    <location>
        <begin position="818"/>
        <end position="829"/>
    </location>
</feature>
<feature type="region of interest" description="Disordered" evidence="1">
    <location>
        <begin position="238"/>
        <end position="264"/>
    </location>
</feature>